<accession>A0A0C3CM96</accession>
<feature type="compositionally biased region" description="Basic and acidic residues" evidence="2">
    <location>
        <begin position="1148"/>
        <end position="1161"/>
    </location>
</feature>
<dbReference type="GO" id="GO:0007165">
    <property type="term" value="P:signal transduction"/>
    <property type="evidence" value="ECO:0007669"/>
    <property type="project" value="InterPro"/>
</dbReference>
<dbReference type="Gene3D" id="3.30.1520.10">
    <property type="entry name" value="Phox-like domain"/>
    <property type="match status" value="1"/>
</dbReference>
<feature type="compositionally biased region" description="Basic and acidic residues" evidence="2">
    <location>
        <begin position="1531"/>
        <end position="1543"/>
    </location>
</feature>
<feature type="region of interest" description="Disordered" evidence="2">
    <location>
        <begin position="630"/>
        <end position="706"/>
    </location>
</feature>
<dbReference type="InterPro" id="IPR008936">
    <property type="entry name" value="Rho_GTPase_activation_prot"/>
</dbReference>
<dbReference type="EMBL" id="KN831773">
    <property type="protein sequence ID" value="KIM44906.1"/>
    <property type="molecule type" value="Genomic_DNA"/>
</dbReference>
<reference evidence="8" key="2">
    <citation type="submission" date="2015-01" db="EMBL/GenBank/DDBJ databases">
        <title>Evolutionary Origins and Diversification of the Mycorrhizal Mutualists.</title>
        <authorList>
            <consortium name="DOE Joint Genome Institute"/>
            <consortium name="Mycorrhizal Genomics Consortium"/>
            <person name="Kohler A."/>
            <person name="Kuo A."/>
            <person name="Nagy L.G."/>
            <person name="Floudas D."/>
            <person name="Copeland A."/>
            <person name="Barry K.W."/>
            <person name="Cichocki N."/>
            <person name="Veneault-Fourrey C."/>
            <person name="LaButti K."/>
            <person name="Lindquist E.A."/>
            <person name="Lipzen A."/>
            <person name="Lundell T."/>
            <person name="Morin E."/>
            <person name="Murat C."/>
            <person name="Riley R."/>
            <person name="Ohm R."/>
            <person name="Sun H."/>
            <person name="Tunlid A."/>
            <person name="Henrissat B."/>
            <person name="Grigoriev I.V."/>
            <person name="Hibbett D.S."/>
            <person name="Martin F."/>
        </authorList>
    </citation>
    <scope>NUCLEOTIDE SEQUENCE [LARGE SCALE GENOMIC DNA]</scope>
    <source>
        <strain evidence="8">h7</strain>
    </source>
</reference>
<feature type="compositionally biased region" description="Polar residues" evidence="2">
    <location>
        <begin position="215"/>
        <end position="225"/>
    </location>
</feature>
<feature type="compositionally biased region" description="Polar residues" evidence="2">
    <location>
        <begin position="982"/>
        <end position="1011"/>
    </location>
</feature>
<dbReference type="Proteomes" id="UP000053424">
    <property type="component" value="Unassembled WGS sequence"/>
</dbReference>
<feature type="compositionally biased region" description="Pro residues" evidence="2">
    <location>
        <begin position="230"/>
        <end position="246"/>
    </location>
</feature>
<feature type="compositionally biased region" description="Polar residues" evidence="2">
    <location>
        <begin position="41"/>
        <end position="67"/>
    </location>
</feature>
<feature type="region of interest" description="Disordered" evidence="2">
    <location>
        <begin position="1444"/>
        <end position="1471"/>
    </location>
</feature>
<keyword evidence="1" id="KW-0343">GTPase activation</keyword>
<dbReference type="InterPro" id="IPR011993">
    <property type="entry name" value="PH-like_dom_sf"/>
</dbReference>
<evidence type="ECO:0000259" key="6">
    <source>
        <dbReference type="PROSITE" id="PS50238"/>
    </source>
</evidence>
<reference evidence="7 8" key="1">
    <citation type="submission" date="2014-04" db="EMBL/GenBank/DDBJ databases">
        <authorList>
            <consortium name="DOE Joint Genome Institute"/>
            <person name="Kuo A."/>
            <person name="Gay G."/>
            <person name="Dore J."/>
            <person name="Kohler A."/>
            <person name="Nagy L.G."/>
            <person name="Floudas D."/>
            <person name="Copeland A."/>
            <person name="Barry K.W."/>
            <person name="Cichocki N."/>
            <person name="Veneault-Fourrey C."/>
            <person name="LaButti K."/>
            <person name="Lindquist E.A."/>
            <person name="Lipzen A."/>
            <person name="Lundell T."/>
            <person name="Morin E."/>
            <person name="Murat C."/>
            <person name="Sun H."/>
            <person name="Tunlid A."/>
            <person name="Henrissat B."/>
            <person name="Grigoriev I.V."/>
            <person name="Hibbett D.S."/>
            <person name="Martin F."/>
            <person name="Nordberg H.P."/>
            <person name="Cantor M.N."/>
            <person name="Hua S.X."/>
        </authorList>
    </citation>
    <scope>NUCLEOTIDE SEQUENCE [LARGE SCALE GENOMIC DNA]</scope>
    <source>
        <strain evidence="8">h7</strain>
    </source>
</reference>
<evidence type="ECO:0000259" key="4">
    <source>
        <dbReference type="PROSITE" id="PS50003"/>
    </source>
</evidence>
<keyword evidence="3" id="KW-1133">Transmembrane helix</keyword>
<dbReference type="CDD" id="cd13277">
    <property type="entry name" value="PH_Bem3"/>
    <property type="match status" value="1"/>
</dbReference>
<dbReference type="Gene3D" id="1.10.555.10">
    <property type="entry name" value="Rho GTPase activation protein"/>
    <property type="match status" value="1"/>
</dbReference>
<dbReference type="Pfam" id="PF00787">
    <property type="entry name" value="PX"/>
    <property type="match status" value="1"/>
</dbReference>
<feature type="compositionally biased region" description="Low complexity" evidence="2">
    <location>
        <begin position="281"/>
        <end position="305"/>
    </location>
</feature>
<dbReference type="SUPFAM" id="SSF64268">
    <property type="entry name" value="PX domain"/>
    <property type="match status" value="1"/>
</dbReference>
<feature type="region of interest" description="Disordered" evidence="2">
    <location>
        <begin position="13"/>
        <end position="67"/>
    </location>
</feature>
<dbReference type="Pfam" id="PF00169">
    <property type="entry name" value="PH"/>
    <property type="match status" value="1"/>
</dbReference>
<feature type="region of interest" description="Disordered" evidence="2">
    <location>
        <begin position="140"/>
        <end position="428"/>
    </location>
</feature>
<evidence type="ECO:0000256" key="2">
    <source>
        <dbReference type="SAM" id="MobiDB-lite"/>
    </source>
</evidence>
<feature type="compositionally biased region" description="Low complexity" evidence="2">
    <location>
        <begin position="630"/>
        <end position="646"/>
    </location>
</feature>
<dbReference type="PANTHER" id="PTHR23176:SF129">
    <property type="entry name" value="RHO GTPASE ACTIVATING PROTEIN AT 16F, ISOFORM E-RELATED"/>
    <property type="match status" value="1"/>
</dbReference>
<dbReference type="InterPro" id="IPR050729">
    <property type="entry name" value="Rho-GAP"/>
</dbReference>
<dbReference type="Pfam" id="PF00620">
    <property type="entry name" value="RhoGAP"/>
    <property type="match status" value="1"/>
</dbReference>
<dbReference type="OrthoDB" id="185175at2759"/>
<dbReference type="InterPro" id="IPR001683">
    <property type="entry name" value="PX_dom"/>
</dbReference>
<feature type="domain" description="PH" evidence="4">
    <location>
        <begin position="852"/>
        <end position="962"/>
    </location>
</feature>
<feature type="compositionally biased region" description="Acidic residues" evidence="2">
    <location>
        <begin position="1494"/>
        <end position="1503"/>
    </location>
</feature>
<feature type="compositionally biased region" description="Polar residues" evidence="2">
    <location>
        <begin position="567"/>
        <end position="581"/>
    </location>
</feature>
<dbReference type="SUPFAM" id="SSF50729">
    <property type="entry name" value="PH domain-like"/>
    <property type="match status" value="1"/>
</dbReference>
<keyword evidence="3" id="KW-0812">Transmembrane</keyword>
<protein>
    <recommendedName>
        <fullName evidence="9">RhoGAP-domain-containing protein</fullName>
    </recommendedName>
</protein>
<evidence type="ECO:0000313" key="7">
    <source>
        <dbReference type="EMBL" id="KIM44906.1"/>
    </source>
</evidence>
<feature type="compositionally biased region" description="Polar residues" evidence="2">
    <location>
        <begin position="1587"/>
        <end position="1608"/>
    </location>
</feature>
<feature type="region of interest" description="Disordered" evidence="2">
    <location>
        <begin position="982"/>
        <end position="1203"/>
    </location>
</feature>
<organism evidence="7 8">
    <name type="scientific">Hebeloma cylindrosporum</name>
    <dbReference type="NCBI Taxonomy" id="76867"/>
    <lineage>
        <taxon>Eukaryota</taxon>
        <taxon>Fungi</taxon>
        <taxon>Dikarya</taxon>
        <taxon>Basidiomycota</taxon>
        <taxon>Agaricomycotina</taxon>
        <taxon>Agaricomycetes</taxon>
        <taxon>Agaricomycetidae</taxon>
        <taxon>Agaricales</taxon>
        <taxon>Agaricineae</taxon>
        <taxon>Hymenogastraceae</taxon>
        <taxon>Hebeloma</taxon>
    </lineage>
</organism>
<evidence type="ECO:0000313" key="8">
    <source>
        <dbReference type="Proteomes" id="UP000053424"/>
    </source>
</evidence>
<dbReference type="InterPro" id="IPR036871">
    <property type="entry name" value="PX_dom_sf"/>
</dbReference>
<dbReference type="PROSITE" id="PS50003">
    <property type="entry name" value="PH_DOMAIN"/>
    <property type="match status" value="1"/>
</dbReference>
<dbReference type="InterPro" id="IPR000198">
    <property type="entry name" value="RhoGAP_dom"/>
</dbReference>
<evidence type="ECO:0008006" key="9">
    <source>
        <dbReference type="Google" id="ProtNLM"/>
    </source>
</evidence>
<feature type="compositionally biased region" description="Low complexity" evidence="2">
    <location>
        <begin position="1093"/>
        <end position="1104"/>
    </location>
</feature>
<feature type="compositionally biased region" description="Polar residues" evidence="2">
    <location>
        <begin position="184"/>
        <end position="196"/>
    </location>
</feature>
<feature type="compositionally biased region" description="Polar residues" evidence="2">
    <location>
        <begin position="551"/>
        <end position="560"/>
    </location>
</feature>
<dbReference type="STRING" id="686832.A0A0C3CM96"/>
<keyword evidence="8" id="KW-1185">Reference proteome</keyword>
<dbReference type="CDD" id="cd06093">
    <property type="entry name" value="PX_domain"/>
    <property type="match status" value="1"/>
</dbReference>
<dbReference type="SMART" id="SM00233">
    <property type="entry name" value="PH"/>
    <property type="match status" value="1"/>
</dbReference>
<feature type="compositionally biased region" description="Basic and acidic residues" evidence="2">
    <location>
        <begin position="582"/>
        <end position="601"/>
    </location>
</feature>
<feature type="compositionally biased region" description="Polar residues" evidence="2">
    <location>
        <begin position="652"/>
        <end position="706"/>
    </location>
</feature>
<dbReference type="SMART" id="SM00324">
    <property type="entry name" value="RhoGAP"/>
    <property type="match status" value="1"/>
</dbReference>
<evidence type="ECO:0000256" key="1">
    <source>
        <dbReference type="ARBA" id="ARBA00022468"/>
    </source>
</evidence>
<dbReference type="PROSITE" id="PS50195">
    <property type="entry name" value="PX"/>
    <property type="match status" value="1"/>
</dbReference>
<dbReference type="SUPFAM" id="SSF48350">
    <property type="entry name" value="GTPase activation domain, GAP"/>
    <property type="match status" value="1"/>
</dbReference>
<dbReference type="HOGENOM" id="CLU_001762_0_0_1"/>
<feature type="compositionally biased region" description="Basic and acidic residues" evidence="2">
    <location>
        <begin position="1455"/>
        <end position="1465"/>
    </location>
</feature>
<feature type="compositionally biased region" description="Low complexity" evidence="2">
    <location>
        <begin position="164"/>
        <end position="183"/>
    </location>
</feature>
<feature type="transmembrane region" description="Helical" evidence="3">
    <location>
        <begin position="1379"/>
        <end position="1402"/>
    </location>
</feature>
<feature type="domain" description="Rho-GAP" evidence="6">
    <location>
        <begin position="1263"/>
        <end position="1452"/>
    </location>
</feature>
<dbReference type="Gene3D" id="2.30.29.30">
    <property type="entry name" value="Pleckstrin-homology domain (PH domain)/Phosphotyrosine-binding domain (PTB)"/>
    <property type="match status" value="1"/>
</dbReference>
<evidence type="ECO:0000256" key="3">
    <source>
        <dbReference type="SAM" id="Phobius"/>
    </source>
</evidence>
<feature type="region of interest" description="Disordered" evidence="2">
    <location>
        <begin position="1486"/>
        <end position="1608"/>
    </location>
</feature>
<feature type="compositionally biased region" description="Low complexity" evidence="2">
    <location>
        <begin position="1550"/>
        <end position="1560"/>
    </location>
</feature>
<feature type="compositionally biased region" description="Acidic residues" evidence="2">
    <location>
        <begin position="506"/>
        <end position="523"/>
    </location>
</feature>
<dbReference type="GO" id="GO:0005096">
    <property type="term" value="F:GTPase activator activity"/>
    <property type="evidence" value="ECO:0007669"/>
    <property type="project" value="UniProtKB-KW"/>
</dbReference>
<feature type="compositionally biased region" description="Polar residues" evidence="2">
    <location>
        <begin position="356"/>
        <end position="388"/>
    </location>
</feature>
<feature type="compositionally biased region" description="Low complexity" evidence="2">
    <location>
        <begin position="1049"/>
        <end position="1067"/>
    </location>
</feature>
<proteinExistence type="predicted"/>
<dbReference type="PANTHER" id="PTHR23176">
    <property type="entry name" value="RHO/RAC/CDC GTPASE-ACTIVATING PROTEIN"/>
    <property type="match status" value="1"/>
</dbReference>
<feature type="domain" description="PX" evidence="5">
    <location>
        <begin position="728"/>
        <end position="844"/>
    </location>
</feature>
<gene>
    <name evidence="7" type="ORF">M413DRAFT_25309</name>
</gene>
<feature type="transmembrane region" description="Helical" evidence="3">
    <location>
        <begin position="1414"/>
        <end position="1434"/>
    </location>
</feature>
<evidence type="ECO:0000259" key="5">
    <source>
        <dbReference type="PROSITE" id="PS50195"/>
    </source>
</evidence>
<feature type="region of interest" description="Disordered" evidence="2">
    <location>
        <begin position="464"/>
        <end position="610"/>
    </location>
</feature>
<dbReference type="GO" id="GO:0005737">
    <property type="term" value="C:cytoplasm"/>
    <property type="evidence" value="ECO:0007669"/>
    <property type="project" value="TreeGrafter"/>
</dbReference>
<dbReference type="SMART" id="SM00312">
    <property type="entry name" value="PX"/>
    <property type="match status" value="1"/>
</dbReference>
<dbReference type="InterPro" id="IPR001849">
    <property type="entry name" value="PH_domain"/>
</dbReference>
<feature type="compositionally biased region" description="Low complexity" evidence="2">
    <location>
        <begin position="327"/>
        <end position="355"/>
    </location>
</feature>
<dbReference type="PROSITE" id="PS50238">
    <property type="entry name" value="RHOGAP"/>
    <property type="match status" value="1"/>
</dbReference>
<name>A0A0C3CM96_HEBCY</name>
<dbReference type="GO" id="GO:0035091">
    <property type="term" value="F:phosphatidylinositol binding"/>
    <property type="evidence" value="ECO:0007669"/>
    <property type="project" value="InterPro"/>
</dbReference>
<sequence length="1608" mass="173622">MAFNAAISAYGNALSVQGTPTRDRDRHPFPASAHPSPAPSLRQTGSSSASASFTNLPSTASSAQVSPQSTTVEALLKQHASSPDPKAAALDQAVADRNVLSGQNTQLWKLIEKQRAGYNQILKELERIRGERDSYKSKLVALNALPNGSSDKRQRNPSERGSRPSLDTTSSHTSSSSLTPPHSQTRLPPRQNSDDTANQREHHIHASRSFDPISTRMNQGGLSSNASFPPSGPRSPSPPPPPPPASAPVQTPSSTRPLKPTPSPLVVPNRVDSLQGGYTLSDSPDSSNSSKPPHTNTTPNNSTGNGIYSSGSTRPLAHPRKASLADSVTSIVTSGSSTSNLSSPLTSPLTSVPSSMNSHNFGGNLNTPMQSQYTGINSQSTSPKTPLTENGPLRQRNPVVQPAPTSAPPVKITTSPPSLPEPQQSQSLNQPTMLSAVFENRQHSLSRDSRITLPDEARQYIVNMADSPAPSPRIDAFSPRSKLSTSVFPPPADGANTSESGRESEFLDMEEEEDSEVESEGEGVGDITAGAGDPEQLAAFDSLRLDKGQAPSGQENNTNGHLGPQLHQAQHLNNYSSQSNSSREDVDAMQTKRKDKSRVGAEEFPLPPPSNIILQRQQALATQEAQAQFYAQQNPQQQQPLQVQQPPSVPATSPSKHTQAMPNQQHYSSPHHPSNDAPTSMQENSYPVQPNSTYRTEFNTQPQEKQESTVQAAASFRALPLLSSDLPHTHIVVSHSFVRPNDRGKEVLSFIVSVNPGHGKEGWKVEKMYSDVLSLDQRVRNSVGKGVGKKIGNLPEGKLWKDHAPAKVDQRKAVLENYLQTLIHLPVKNNDEVIAFFTSDIVREQKQPVMQAGHKEGYLTKRGKNFGGWKTRFFVLQGPVLEYYDCRGGAHLGSITVTGAQIARQHRTERPPSTDDEKEYRHAFLIVEAKKGPGGNHPRHVLCAESDEDRDSWVEMLVRYYTGTYSEDLVFSSNSGLTSAQSNSVAATSQQSGGMGQPRSSTSSNDISTPRSKPLVRGLSRDEIPRGSAAPISLLPPDANSAKAFQSGPSSEDYARSSSPSRSVEPSPIDRHGPSAAGAFDSQKRAMERSMGLPSSLPDSSPLSNVHAFQADAGGPGQRANSELGHYPDLQDSRTGYGPNRNNNQRQHSPEQLRTRDDGRKSFYPTLNTVAPSPTTAVPPPDRVPSPEKQLDGSGKVKISGPMNGAPIPSGFKFGGKEVSSADQAAAANDRREKAKSRSFWGFGKGDKSQLHAAYPPRAVFGVPLEEALDVAQICNLPAIVFRSIQYLEAKQADQEEGIYRLSGSSAVIKNLKDMFNNEGDVDLLASDEYWDPHAIAGLLKSFLRELPSSILTRELHLKFLAVIDFVDPQERIRELSQLIAALPLANYSLLRALTAHLILIVQNSNVNKMTMRNVGIVFSPTLGIPAGVFSLMLGEFNRVFNVDADNDEPGPQGDGRETPSEPFRRNSRQYSDAAADQLLGLSGRTLKPSAEETQSDGDDYSIQDESGTETTEGDFTVESSSSSSPMSGLQRDHGIRINEPDTPKGSTPKNTKAANAAATRGLNVAVTHSERGNRHSRMMGLPSSPRPMTQSPSRPELSTNPSPTHTS</sequence>
<keyword evidence="3" id="KW-0472">Membrane</keyword>
<feature type="compositionally biased region" description="Basic and acidic residues" evidence="2">
    <location>
        <begin position="150"/>
        <end position="162"/>
    </location>
</feature>